<organism evidence="2 3">
    <name type="scientific">Massarina eburnea CBS 473.64</name>
    <dbReference type="NCBI Taxonomy" id="1395130"/>
    <lineage>
        <taxon>Eukaryota</taxon>
        <taxon>Fungi</taxon>
        <taxon>Dikarya</taxon>
        <taxon>Ascomycota</taxon>
        <taxon>Pezizomycotina</taxon>
        <taxon>Dothideomycetes</taxon>
        <taxon>Pleosporomycetidae</taxon>
        <taxon>Pleosporales</taxon>
        <taxon>Massarineae</taxon>
        <taxon>Massarinaceae</taxon>
        <taxon>Massarina</taxon>
    </lineage>
</organism>
<feature type="compositionally biased region" description="Polar residues" evidence="1">
    <location>
        <begin position="341"/>
        <end position="359"/>
    </location>
</feature>
<feature type="compositionally biased region" description="Low complexity" evidence="1">
    <location>
        <begin position="254"/>
        <end position="272"/>
    </location>
</feature>
<feature type="compositionally biased region" description="Polar residues" evidence="1">
    <location>
        <begin position="45"/>
        <end position="77"/>
    </location>
</feature>
<feature type="region of interest" description="Disordered" evidence="1">
    <location>
        <begin position="1"/>
        <end position="366"/>
    </location>
</feature>
<feature type="compositionally biased region" description="Basic and acidic residues" evidence="1">
    <location>
        <begin position="192"/>
        <end position="211"/>
    </location>
</feature>
<feature type="compositionally biased region" description="Polar residues" evidence="1">
    <location>
        <begin position="273"/>
        <end position="287"/>
    </location>
</feature>
<dbReference type="GO" id="GO:0016071">
    <property type="term" value="P:mRNA metabolic process"/>
    <property type="evidence" value="ECO:0007669"/>
    <property type="project" value="UniProtKB-ARBA"/>
</dbReference>
<evidence type="ECO:0000256" key="1">
    <source>
        <dbReference type="SAM" id="MobiDB-lite"/>
    </source>
</evidence>
<gene>
    <name evidence="2" type="ORF">P280DRAFT_406470</name>
</gene>
<dbReference type="EMBL" id="MU006792">
    <property type="protein sequence ID" value="KAF2637667.1"/>
    <property type="molecule type" value="Genomic_DNA"/>
</dbReference>
<feature type="compositionally biased region" description="Polar residues" evidence="1">
    <location>
        <begin position="92"/>
        <end position="113"/>
    </location>
</feature>
<feature type="compositionally biased region" description="Polar residues" evidence="1">
    <location>
        <begin position="18"/>
        <end position="35"/>
    </location>
</feature>
<feature type="region of interest" description="Disordered" evidence="1">
    <location>
        <begin position="415"/>
        <end position="509"/>
    </location>
</feature>
<protein>
    <recommendedName>
        <fullName evidence="4">Proteophosphoglycan 5</fullName>
    </recommendedName>
</protein>
<feature type="compositionally biased region" description="Polar residues" evidence="1">
    <location>
        <begin position="303"/>
        <end position="316"/>
    </location>
</feature>
<proteinExistence type="predicted"/>
<evidence type="ECO:0008006" key="4">
    <source>
        <dbReference type="Google" id="ProtNLM"/>
    </source>
</evidence>
<dbReference type="Proteomes" id="UP000799753">
    <property type="component" value="Unassembled WGS sequence"/>
</dbReference>
<dbReference type="InterPro" id="IPR028322">
    <property type="entry name" value="PNRC-like_rgn"/>
</dbReference>
<name>A0A6A6RR33_9PLEO</name>
<sequence>MSTTQKAASPRPPKGRHQSSNGSQPLPQSTNNGNKSQRRQKNNRAHNSYSAQHNSDGQQLSAQDLASTDSAVLSSEDTAIPAGPRNPKKHTNSQPNGERVFSPTSVGNPSLTDTEVRQPDKTTPAKAQAAYAGPTFHASPAPSTLPIPKFLSKSVPAKMRVSPPTPPPEEETSDSSSPTSSPSRAPVQIPPRQHDSPLDMLFKADKAERARNSNGNPPVPMFSGNERPHHVKHGSYGSLNTPFPFELDGDNRASHASHASPPVPSPAVHRSVTAPSNIPQAQATASPDNKIGSGAVHDLLNRLSMSQKNPAESASPKTIDHAPSDPLMRTHASPLNDGSPFRSSSGPTTPVPPRQQTNPDFFYGNRNLSPLFKAATKKSDDLSRNSGLRTQIAADASVMPQGPFSLMPSVNFDTNGMPPRTIMGNALNGSPNQQHRKASGRRPYPLRPDSHPNSNPTANNITKAVPAPSPKTNTMMAFVPSSVRAKPKAQQQGTTPPKTTTPPHDTSALEQDLKRMLNVGMTGNAQ</sequence>
<feature type="compositionally biased region" description="Polar residues" evidence="1">
    <location>
        <begin position="451"/>
        <end position="462"/>
    </location>
</feature>
<accession>A0A6A6RR33</accession>
<keyword evidence="3" id="KW-1185">Reference proteome</keyword>
<evidence type="ECO:0000313" key="3">
    <source>
        <dbReference type="Proteomes" id="UP000799753"/>
    </source>
</evidence>
<dbReference type="Pfam" id="PF15365">
    <property type="entry name" value="PNRC"/>
    <property type="match status" value="1"/>
</dbReference>
<dbReference type="OrthoDB" id="2142961at2759"/>
<dbReference type="AlphaFoldDB" id="A0A6A6RR33"/>
<feature type="compositionally biased region" description="Low complexity" evidence="1">
    <location>
        <begin position="174"/>
        <end position="183"/>
    </location>
</feature>
<evidence type="ECO:0000313" key="2">
    <source>
        <dbReference type="EMBL" id="KAF2637667.1"/>
    </source>
</evidence>
<feature type="compositionally biased region" description="Low complexity" evidence="1">
    <location>
        <begin position="488"/>
        <end position="503"/>
    </location>
</feature>
<reference evidence="2" key="1">
    <citation type="journal article" date="2020" name="Stud. Mycol.">
        <title>101 Dothideomycetes genomes: a test case for predicting lifestyles and emergence of pathogens.</title>
        <authorList>
            <person name="Haridas S."/>
            <person name="Albert R."/>
            <person name="Binder M."/>
            <person name="Bloem J."/>
            <person name="Labutti K."/>
            <person name="Salamov A."/>
            <person name="Andreopoulos B."/>
            <person name="Baker S."/>
            <person name="Barry K."/>
            <person name="Bills G."/>
            <person name="Bluhm B."/>
            <person name="Cannon C."/>
            <person name="Castanera R."/>
            <person name="Culley D."/>
            <person name="Daum C."/>
            <person name="Ezra D."/>
            <person name="Gonzalez J."/>
            <person name="Henrissat B."/>
            <person name="Kuo A."/>
            <person name="Liang C."/>
            <person name="Lipzen A."/>
            <person name="Lutzoni F."/>
            <person name="Magnuson J."/>
            <person name="Mondo S."/>
            <person name="Nolan M."/>
            <person name="Ohm R."/>
            <person name="Pangilinan J."/>
            <person name="Park H.-J."/>
            <person name="Ramirez L."/>
            <person name="Alfaro M."/>
            <person name="Sun H."/>
            <person name="Tritt A."/>
            <person name="Yoshinaga Y."/>
            <person name="Zwiers L.-H."/>
            <person name="Turgeon B."/>
            <person name="Goodwin S."/>
            <person name="Spatafora J."/>
            <person name="Crous P."/>
            <person name="Grigoriev I."/>
        </authorList>
    </citation>
    <scope>NUCLEOTIDE SEQUENCE</scope>
    <source>
        <strain evidence="2">CBS 473.64</strain>
    </source>
</reference>